<feature type="transmembrane region" description="Helical" evidence="9">
    <location>
        <begin position="149"/>
        <end position="171"/>
    </location>
</feature>
<feature type="transmembrane region" description="Helical" evidence="9">
    <location>
        <begin position="36"/>
        <end position="57"/>
    </location>
</feature>
<evidence type="ECO:0000256" key="7">
    <source>
        <dbReference type="ARBA" id="ARBA00023065"/>
    </source>
</evidence>
<organism evidence="10 11">
    <name type="scientific">Mesonia aestuariivivens</name>
    <dbReference type="NCBI Taxonomy" id="2796128"/>
    <lineage>
        <taxon>Bacteria</taxon>
        <taxon>Pseudomonadati</taxon>
        <taxon>Bacteroidota</taxon>
        <taxon>Flavobacteriia</taxon>
        <taxon>Flavobacteriales</taxon>
        <taxon>Flavobacteriaceae</taxon>
        <taxon>Mesonia</taxon>
    </lineage>
</organism>
<keyword evidence="7" id="KW-0406">Ion transport</keyword>
<evidence type="ECO:0000256" key="6">
    <source>
        <dbReference type="ARBA" id="ARBA00022989"/>
    </source>
</evidence>
<feature type="transmembrane region" description="Helical" evidence="9">
    <location>
        <begin position="430"/>
        <end position="450"/>
    </location>
</feature>
<evidence type="ECO:0000256" key="8">
    <source>
        <dbReference type="ARBA" id="ARBA00023136"/>
    </source>
</evidence>
<dbReference type="PANTHER" id="PTHR32024">
    <property type="entry name" value="TRK SYSTEM POTASSIUM UPTAKE PROTEIN TRKG-RELATED"/>
    <property type="match status" value="1"/>
</dbReference>
<keyword evidence="3" id="KW-0813">Transport</keyword>
<keyword evidence="4" id="KW-1003">Cell membrane</keyword>
<evidence type="ECO:0000256" key="1">
    <source>
        <dbReference type="ARBA" id="ARBA00004651"/>
    </source>
</evidence>
<dbReference type="PANTHER" id="PTHR32024:SF2">
    <property type="entry name" value="TRK SYSTEM POTASSIUM UPTAKE PROTEIN TRKG-RELATED"/>
    <property type="match status" value="1"/>
</dbReference>
<feature type="transmembrane region" description="Helical" evidence="9">
    <location>
        <begin position="206"/>
        <end position="226"/>
    </location>
</feature>
<gene>
    <name evidence="10" type="ORF">KW502_04725</name>
</gene>
<comment type="subcellular location">
    <subcellularLocation>
        <location evidence="1">Cell membrane</location>
        <topology evidence="1">Multi-pass membrane protein</topology>
    </subcellularLocation>
</comment>
<evidence type="ECO:0000256" key="9">
    <source>
        <dbReference type="SAM" id="Phobius"/>
    </source>
</evidence>
<evidence type="ECO:0000313" key="11">
    <source>
        <dbReference type="Proteomes" id="UP000719267"/>
    </source>
</evidence>
<reference evidence="10 11" key="1">
    <citation type="submission" date="2021-07" db="EMBL/GenBank/DDBJ databases">
        <title>Mesonia aestuariivivens sp. nov., isolated from a tidal flat.</title>
        <authorList>
            <person name="Kim Y.-O."/>
            <person name="Yoon J.-H."/>
        </authorList>
    </citation>
    <scope>NUCLEOTIDE SEQUENCE [LARGE SCALE GENOMIC DNA]</scope>
    <source>
        <strain evidence="10 11">JHPTF-M18</strain>
    </source>
</reference>
<feature type="transmembrane region" description="Helical" evidence="9">
    <location>
        <begin position="12"/>
        <end position="30"/>
    </location>
</feature>
<feature type="transmembrane region" description="Helical" evidence="9">
    <location>
        <begin position="268"/>
        <end position="288"/>
    </location>
</feature>
<keyword evidence="11" id="KW-1185">Reference proteome</keyword>
<keyword evidence="8 9" id="KW-0472">Membrane</keyword>
<evidence type="ECO:0000256" key="2">
    <source>
        <dbReference type="ARBA" id="ARBA00009137"/>
    </source>
</evidence>
<feature type="transmembrane region" description="Helical" evidence="9">
    <location>
        <begin position="69"/>
        <end position="90"/>
    </location>
</feature>
<proteinExistence type="inferred from homology"/>
<dbReference type="RefSeq" id="WP_219039385.1">
    <property type="nucleotide sequence ID" value="NZ_JAHWDF010000004.1"/>
</dbReference>
<feature type="transmembrane region" description="Helical" evidence="9">
    <location>
        <begin position="300"/>
        <end position="321"/>
    </location>
</feature>
<accession>A0ABS6W013</accession>
<name>A0ABS6W013_9FLAO</name>
<dbReference type="Pfam" id="PF02386">
    <property type="entry name" value="TrkH"/>
    <property type="match status" value="1"/>
</dbReference>
<evidence type="ECO:0000313" key="10">
    <source>
        <dbReference type="EMBL" id="MBW2961099.1"/>
    </source>
</evidence>
<evidence type="ECO:0000256" key="3">
    <source>
        <dbReference type="ARBA" id="ARBA00022448"/>
    </source>
</evidence>
<dbReference type="InterPro" id="IPR003445">
    <property type="entry name" value="Cat_transpt"/>
</dbReference>
<feature type="transmembrane region" description="Helical" evidence="9">
    <location>
        <begin position="359"/>
        <end position="383"/>
    </location>
</feature>
<dbReference type="Proteomes" id="UP000719267">
    <property type="component" value="Unassembled WGS sequence"/>
</dbReference>
<protein>
    <submittedName>
        <fullName evidence="10">TrkH family potassium uptake protein</fullName>
    </submittedName>
</protein>
<evidence type="ECO:0000256" key="4">
    <source>
        <dbReference type="ARBA" id="ARBA00022475"/>
    </source>
</evidence>
<comment type="caution">
    <text evidence="10">The sequence shown here is derived from an EMBL/GenBank/DDBJ whole genome shotgun (WGS) entry which is preliminary data.</text>
</comment>
<dbReference type="EMBL" id="JAHWDF010000004">
    <property type="protein sequence ID" value="MBW2961099.1"/>
    <property type="molecule type" value="Genomic_DNA"/>
</dbReference>
<keyword evidence="5 9" id="KW-0812">Transmembrane</keyword>
<sequence length="519" mass="57539">MYKTFIKQVASLQIILGLVMLVPAIFAIIYQEWYSLAGFLIAGTFTALLGYLVYRIFEKTEEPQQKHSLAIAAIGWLMIMVFGAIPYFIIAHITPLEVMQQFVPAGMNYTSSLLNFKNPLHCLFESTSAFTTTGLTMAYNEPSVGKSILFYRCFSQWVGGAGFIVMAIAVFKHLPGQGAIQLYGSEASGTKLRTNVIETARAIWKVYFVVTFSMFIYIAIGTYFILPNYPLSENIFDAINHAMTGQSTGGFSTLDDSIAGYQSAKMDMLFLLPMLLGGLSIPFFYRFLFQRKINELWKDIQTRAMIIASIIGGVVLSLFLMNADIVSNPFREGVFQFVSALTTTGWQTSNIGAWDDLSVLFIVAAAMIIGGSAGGTVGGIKIIRALLLQKGLRWHVNKIFLSKNTVKSVRFDNKIVLPEEMSLELARAGIFTLIYILFVFVSTLITIYFMSDDFTLADAIFESASAQGTVGLSSGITDPSMNPILEGVYILQMWAGRIEIIPILVLLRVLFYGTKPRII</sequence>
<keyword evidence="6 9" id="KW-1133">Transmembrane helix</keyword>
<evidence type="ECO:0000256" key="5">
    <source>
        <dbReference type="ARBA" id="ARBA00022692"/>
    </source>
</evidence>
<comment type="similarity">
    <text evidence="2">Belongs to the TrkH potassium transport family.</text>
</comment>
<feature type="transmembrane region" description="Helical" evidence="9">
    <location>
        <begin position="489"/>
        <end position="511"/>
    </location>
</feature>